<name>A0A3Q7JJZ8_SOLLC</name>
<dbReference type="Proteomes" id="UP000004994">
    <property type="component" value="Chromosome 11"/>
</dbReference>
<dbReference type="InParanoid" id="A0A3Q7JJZ8"/>
<sequence>MYSAVTLVCITYGLVIARPKNICNELANNVSIWREKCPLFLCFFLLFVKLTCYNCNYIVASV</sequence>
<protein>
    <submittedName>
        <fullName evidence="2">Uncharacterized protein</fullName>
    </submittedName>
</protein>
<keyword evidence="1" id="KW-0812">Transmembrane</keyword>
<dbReference type="AlphaFoldDB" id="A0A3Q7JJZ8"/>
<dbReference type="EnsemblPlants" id="Solyc11g013350.1.1">
    <property type="protein sequence ID" value="Solyc11g013350.1.1.1"/>
    <property type="gene ID" value="Solyc11g013350.1"/>
</dbReference>
<keyword evidence="1" id="KW-1133">Transmembrane helix</keyword>
<evidence type="ECO:0000256" key="1">
    <source>
        <dbReference type="SAM" id="Phobius"/>
    </source>
</evidence>
<feature type="transmembrane region" description="Helical" evidence="1">
    <location>
        <begin position="38"/>
        <end position="59"/>
    </location>
</feature>
<dbReference type="Gramene" id="Solyc11g013350.1.1">
    <property type="protein sequence ID" value="Solyc11g013350.1.1.1"/>
    <property type="gene ID" value="Solyc11g013350.1"/>
</dbReference>
<dbReference type="PaxDb" id="4081-Solyc11g013350.1.1"/>
<keyword evidence="3" id="KW-1185">Reference proteome</keyword>
<evidence type="ECO:0000313" key="3">
    <source>
        <dbReference type="Proteomes" id="UP000004994"/>
    </source>
</evidence>
<proteinExistence type="predicted"/>
<reference evidence="2" key="1">
    <citation type="journal article" date="2012" name="Nature">
        <title>The tomato genome sequence provides insights into fleshy fruit evolution.</title>
        <authorList>
            <consortium name="Tomato Genome Consortium"/>
        </authorList>
    </citation>
    <scope>NUCLEOTIDE SEQUENCE [LARGE SCALE GENOMIC DNA]</scope>
    <source>
        <strain evidence="2">cv. Heinz 1706</strain>
    </source>
</reference>
<accession>A0A3Q7JJZ8</accession>
<evidence type="ECO:0000313" key="2">
    <source>
        <dbReference type="EnsemblPlants" id="Solyc11g013350.1.1.1"/>
    </source>
</evidence>
<reference evidence="2" key="2">
    <citation type="submission" date="2019-01" db="UniProtKB">
        <authorList>
            <consortium name="EnsemblPlants"/>
        </authorList>
    </citation>
    <scope>IDENTIFICATION</scope>
    <source>
        <strain evidence="2">cv. Heinz 1706</strain>
    </source>
</reference>
<keyword evidence="1" id="KW-0472">Membrane</keyword>
<organism evidence="2">
    <name type="scientific">Solanum lycopersicum</name>
    <name type="common">Tomato</name>
    <name type="synonym">Lycopersicon esculentum</name>
    <dbReference type="NCBI Taxonomy" id="4081"/>
    <lineage>
        <taxon>Eukaryota</taxon>
        <taxon>Viridiplantae</taxon>
        <taxon>Streptophyta</taxon>
        <taxon>Embryophyta</taxon>
        <taxon>Tracheophyta</taxon>
        <taxon>Spermatophyta</taxon>
        <taxon>Magnoliopsida</taxon>
        <taxon>eudicotyledons</taxon>
        <taxon>Gunneridae</taxon>
        <taxon>Pentapetalae</taxon>
        <taxon>asterids</taxon>
        <taxon>lamiids</taxon>
        <taxon>Solanales</taxon>
        <taxon>Solanaceae</taxon>
        <taxon>Solanoideae</taxon>
        <taxon>Solaneae</taxon>
        <taxon>Solanum</taxon>
        <taxon>Solanum subgen. Lycopersicon</taxon>
    </lineage>
</organism>